<evidence type="ECO:0008006" key="3">
    <source>
        <dbReference type="Google" id="ProtNLM"/>
    </source>
</evidence>
<gene>
    <name evidence="1" type="ORF">A3Q56_07959</name>
</gene>
<evidence type="ECO:0000313" key="2">
    <source>
        <dbReference type="Proteomes" id="UP000078046"/>
    </source>
</evidence>
<dbReference type="AlphaFoldDB" id="A0A177AR87"/>
<comment type="caution">
    <text evidence="1">The sequence shown here is derived from an EMBL/GenBank/DDBJ whole genome shotgun (WGS) entry which is preliminary data.</text>
</comment>
<dbReference type="EMBL" id="LWCA01001920">
    <property type="protein sequence ID" value="OAF64330.1"/>
    <property type="molecule type" value="Genomic_DNA"/>
</dbReference>
<reference evidence="1 2" key="1">
    <citation type="submission" date="2016-04" db="EMBL/GenBank/DDBJ databases">
        <title>The genome of Intoshia linei affirms orthonectids as highly simplified spiralians.</title>
        <authorList>
            <person name="Mikhailov K.V."/>
            <person name="Slusarev G.S."/>
            <person name="Nikitin M.A."/>
            <person name="Logacheva M.D."/>
            <person name="Penin A."/>
            <person name="Aleoshin V."/>
            <person name="Panchin Y.V."/>
        </authorList>
    </citation>
    <scope>NUCLEOTIDE SEQUENCE [LARGE SCALE GENOMIC DNA]</scope>
    <source>
        <strain evidence="1">Intl2013</strain>
        <tissue evidence="1">Whole animal</tissue>
    </source>
</reference>
<protein>
    <recommendedName>
        <fullName evidence="3">Paired domain-containing protein</fullName>
    </recommendedName>
</protein>
<sequence>MNQSEISRQTGVCRSSVQNVLKKFKNGDRIERKVGTGRKQLFNSREERLMTRTSKLNLFISAREIRKSLGFASRA</sequence>
<organism evidence="1 2">
    <name type="scientific">Intoshia linei</name>
    <dbReference type="NCBI Taxonomy" id="1819745"/>
    <lineage>
        <taxon>Eukaryota</taxon>
        <taxon>Metazoa</taxon>
        <taxon>Spiralia</taxon>
        <taxon>Lophotrochozoa</taxon>
        <taxon>Mesozoa</taxon>
        <taxon>Orthonectida</taxon>
        <taxon>Rhopaluridae</taxon>
        <taxon>Intoshia</taxon>
    </lineage>
</organism>
<proteinExistence type="predicted"/>
<keyword evidence="2" id="KW-1185">Reference proteome</keyword>
<dbReference type="OrthoDB" id="6778888at2759"/>
<accession>A0A177AR87</accession>
<evidence type="ECO:0000313" key="1">
    <source>
        <dbReference type="EMBL" id="OAF64330.1"/>
    </source>
</evidence>
<dbReference type="Proteomes" id="UP000078046">
    <property type="component" value="Unassembled WGS sequence"/>
</dbReference>
<name>A0A177AR87_9BILA</name>